<dbReference type="AlphaFoldDB" id="A0A540VH97"/>
<keyword evidence="3 12" id="KW-0812">Transmembrane</keyword>
<evidence type="ECO:0000256" key="7">
    <source>
        <dbReference type="ARBA" id="ARBA00023004"/>
    </source>
</evidence>
<dbReference type="GO" id="GO:0006784">
    <property type="term" value="P:heme A biosynthetic process"/>
    <property type="evidence" value="ECO:0007669"/>
    <property type="project" value="InterPro"/>
</dbReference>
<feature type="transmembrane region" description="Helical" evidence="12">
    <location>
        <begin position="213"/>
        <end position="233"/>
    </location>
</feature>
<organism evidence="13 14">
    <name type="scientific">Litorilinea aerophila</name>
    <dbReference type="NCBI Taxonomy" id="1204385"/>
    <lineage>
        <taxon>Bacteria</taxon>
        <taxon>Bacillati</taxon>
        <taxon>Chloroflexota</taxon>
        <taxon>Caldilineae</taxon>
        <taxon>Caldilineales</taxon>
        <taxon>Caldilineaceae</taxon>
        <taxon>Litorilinea</taxon>
    </lineage>
</organism>
<evidence type="ECO:0000256" key="9">
    <source>
        <dbReference type="ARBA" id="ARBA00023136"/>
    </source>
</evidence>
<proteinExistence type="predicted"/>
<keyword evidence="9 12" id="KW-0472">Membrane</keyword>
<evidence type="ECO:0000256" key="5">
    <source>
        <dbReference type="ARBA" id="ARBA00022989"/>
    </source>
</evidence>
<feature type="transmembrane region" description="Helical" evidence="12">
    <location>
        <begin position="96"/>
        <end position="117"/>
    </location>
</feature>
<evidence type="ECO:0000256" key="1">
    <source>
        <dbReference type="ARBA" id="ARBA00004141"/>
    </source>
</evidence>
<feature type="transmembrane region" description="Helical" evidence="12">
    <location>
        <begin position="245"/>
        <end position="266"/>
    </location>
</feature>
<comment type="caution">
    <text evidence="13">The sequence shown here is derived from an EMBL/GenBank/DDBJ whole genome shotgun (WGS) entry which is preliminary data.</text>
</comment>
<keyword evidence="4" id="KW-0479">Metal-binding</keyword>
<dbReference type="EMBL" id="VIGC01000013">
    <property type="protein sequence ID" value="TQE95523.1"/>
    <property type="molecule type" value="Genomic_DNA"/>
</dbReference>
<comment type="pathway">
    <text evidence="11">Porphyrin-containing compound metabolism.</text>
</comment>
<dbReference type="PANTHER" id="PTHR35457">
    <property type="entry name" value="HEME A SYNTHASE"/>
    <property type="match status" value="1"/>
</dbReference>
<dbReference type="InterPro" id="IPR050450">
    <property type="entry name" value="COX15/CtaA_HemeA_synthase"/>
</dbReference>
<dbReference type="Pfam" id="PF02628">
    <property type="entry name" value="COX15-CtaA"/>
    <property type="match status" value="1"/>
</dbReference>
<dbReference type="InParanoid" id="A0A540VH97"/>
<feature type="transmembrane region" description="Helical" evidence="12">
    <location>
        <begin position="9"/>
        <end position="26"/>
    </location>
</feature>
<keyword evidence="8" id="KW-0350">Heme biosynthesis</keyword>
<evidence type="ECO:0000256" key="12">
    <source>
        <dbReference type="SAM" id="Phobius"/>
    </source>
</evidence>
<dbReference type="PANTHER" id="PTHR35457:SF1">
    <property type="entry name" value="HEME A SYNTHASE"/>
    <property type="match status" value="1"/>
</dbReference>
<name>A0A540VH97_9CHLR</name>
<comment type="subcellular location">
    <subcellularLocation>
        <location evidence="1">Membrane</location>
        <topology evidence="1">Multi-pass membrane protein</topology>
    </subcellularLocation>
</comment>
<evidence type="ECO:0000256" key="2">
    <source>
        <dbReference type="ARBA" id="ARBA00022475"/>
    </source>
</evidence>
<dbReference type="InterPro" id="IPR003780">
    <property type="entry name" value="COX15/CtaA_fam"/>
</dbReference>
<evidence type="ECO:0000256" key="11">
    <source>
        <dbReference type="ARBA" id="ARBA00023444"/>
    </source>
</evidence>
<keyword evidence="5 12" id="KW-1133">Transmembrane helix</keyword>
<keyword evidence="2" id="KW-1003">Cell membrane</keyword>
<evidence type="ECO:0000256" key="4">
    <source>
        <dbReference type="ARBA" id="ARBA00022723"/>
    </source>
</evidence>
<gene>
    <name evidence="13" type="ORF">FKZ61_11820</name>
</gene>
<dbReference type="GO" id="GO:0016020">
    <property type="term" value="C:membrane"/>
    <property type="evidence" value="ECO:0007669"/>
    <property type="project" value="UniProtKB-SubCell"/>
</dbReference>
<dbReference type="GO" id="GO:0016491">
    <property type="term" value="F:oxidoreductase activity"/>
    <property type="evidence" value="ECO:0007669"/>
    <property type="project" value="UniProtKB-KW"/>
</dbReference>
<keyword evidence="7" id="KW-0408">Iron</keyword>
<evidence type="ECO:0000256" key="10">
    <source>
        <dbReference type="ARBA" id="ARBA00023157"/>
    </source>
</evidence>
<accession>A0A540VH97</accession>
<dbReference type="RefSeq" id="WP_141610342.1">
    <property type="nucleotide sequence ID" value="NZ_VIGC02000013.1"/>
</dbReference>
<feature type="transmembrane region" description="Helical" evidence="12">
    <location>
        <begin position="64"/>
        <end position="84"/>
    </location>
</feature>
<feature type="transmembrane region" description="Helical" evidence="12">
    <location>
        <begin position="278"/>
        <end position="301"/>
    </location>
</feature>
<dbReference type="FunCoup" id="A0A540VH97">
    <property type="interactions" value="141"/>
</dbReference>
<protein>
    <submittedName>
        <fullName evidence="13">Heme A synthase</fullName>
    </submittedName>
</protein>
<keyword evidence="14" id="KW-1185">Reference proteome</keyword>
<evidence type="ECO:0000256" key="8">
    <source>
        <dbReference type="ARBA" id="ARBA00023133"/>
    </source>
</evidence>
<evidence type="ECO:0000313" key="13">
    <source>
        <dbReference type="EMBL" id="TQE95523.1"/>
    </source>
</evidence>
<feature type="transmembrane region" description="Helical" evidence="12">
    <location>
        <begin position="163"/>
        <end position="184"/>
    </location>
</feature>
<dbReference type="Proteomes" id="UP000317371">
    <property type="component" value="Unassembled WGS sequence"/>
</dbReference>
<keyword evidence="6" id="KW-0560">Oxidoreductase</keyword>
<reference evidence="13 14" key="1">
    <citation type="submission" date="2019-06" db="EMBL/GenBank/DDBJ databases">
        <title>Genome sequence of Litorilinea aerophila BAA-2444.</title>
        <authorList>
            <person name="Maclea K.S."/>
            <person name="Maurais E.G."/>
            <person name="Iannazzi L.C."/>
        </authorList>
    </citation>
    <scope>NUCLEOTIDE SEQUENCE [LARGE SCALE GENOMIC DNA]</scope>
    <source>
        <strain evidence="13 14">ATCC BAA-2444</strain>
    </source>
</reference>
<dbReference type="OrthoDB" id="9816428at2"/>
<dbReference type="GO" id="GO:0046872">
    <property type="term" value="F:metal ion binding"/>
    <property type="evidence" value="ECO:0007669"/>
    <property type="project" value="UniProtKB-KW"/>
</dbReference>
<feature type="transmembrane region" description="Helical" evidence="12">
    <location>
        <begin position="129"/>
        <end position="151"/>
    </location>
</feature>
<evidence type="ECO:0000256" key="6">
    <source>
        <dbReference type="ARBA" id="ARBA00023002"/>
    </source>
</evidence>
<sequence length="319" mass="34076">MDRKRFARFTWAVLIANLGVIIWGAYVRASGSGAGCGSHWPLCNGEIIPQDPQIQTLVEFSHRLTSGLALLSVVAMLIWALRLYPKGHPVRLGAGLSMFFMITEALIGAGLVLFQYVATNVSIARAYWMAGHLTNTFLLLAVLTLTVWWASGGGPLRWRGRGLLTWSFGLAGLGLLVLGASGGVTALGDTLTLHAGISPLESPIVAGLIELRIYHPLLALTVGALVALAAWAAHRSQPMVPVGSYASLLLALYLAQLLAGILNVYLRAPIWLQLFHLLLADLIWITFILLAAAVFGAPVAVPGQERPAGRPAVELSANR</sequence>
<keyword evidence="10" id="KW-1015">Disulfide bond</keyword>
<evidence type="ECO:0000313" key="14">
    <source>
        <dbReference type="Proteomes" id="UP000317371"/>
    </source>
</evidence>
<evidence type="ECO:0000256" key="3">
    <source>
        <dbReference type="ARBA" id="ARBA00022692"/>
    </source>
</evidence>